<dbReference type="EMBL" id="CM044708">
    <property type="protein sequence ID" value="KAI5648921.1"/>
    <property type="molecule type" value="Genomic_DNA"/>
</dbReference>
<organism evidence="1 2">
    <name type="scientific">Catharanthus roseus</name>
    <name type="common">Madagascar periwinkle</name>
    <name type="synonym">Vinca rosea</name>
    <dbReference type="NCBI Taxonomy" id="4058"/>
    <lineage>
        <taxon>Eukaryota</taxon>
        <taxon>Viridiplantae</taxon>
        <taxon>Streptophyta</taxon>
        <taxon>Embryophyta</taxon>
        <taxon>Tracheophyta</taxon>
        <taxon>Spermatophyta</taxon>
        <taxon>Magnoliopsida</taxon>
        <taxon>eudicotyledons</taxon>
        <taxon>Gunneridae</taxon>
        <taxon>Pentapetalae</taxon>
        <taxon>asterids</taxon>
        <taxon>lamiids</taxon>
        <taxon>Gentianales</taxon>
        <taxon>Apocynaceae</taxon>
        <taxon>Rauvolfioideae</taxon>
        <taxon>Vinceae</taxon>
        <taxon>Catharanthinae</taxon>
        <taxon>Catharanthus</taxon>
    </lineage>
</organism>
<sequence length="171" mass="19207">MATNPLPNLSALSTLSHVQLSRTIAHICAYGNDTGGELRLTTVDKLDLPLLRPLPLLLPLRGGLPLPRGLGLDLEPKSLPDPEPEPLDFPIFLWAMETYSHTVRCLHPKMQHLRGPNLAKFMCKWIQPCAEQHIWPRSNYCNRCRVCNDNITEYVAVLTISIEKCVAPFCT</sequence>
<dbReference type="Proteomes" id="UP001060085">
    <property type="component" value="Linkage Group LG08"/>
</dbReference>
<gene>
    <name evidence="1" type="ORF">M9H77_34926</name>
</gene>
<proteinExistence type="predicted"/>
<name>A0ACB9ZMJ9_CATRO</name>
<evidence type="ECO:0000313" key="1">
    <source>
        <dbReference type="EMBL" id="KAI5648921.1"/>
    </source>
</evidence>
<comment type="caution">
    <text evidence="1">The sequence shown here is derived from an EMBL/GenBank/DDBJ whole genome shotgun (WGS) entry which is preliminary data.</text>
</comment>
<protein>
    <submittedName>
        <fullName evidence="1">Uncharacterized protein</fullName>
    </submittedName>
</protein>
<accession>A0ACB9ZMJ9</accession>
<reference evidence="2" key="1">
    <citation type="journal article" date="2023" name="Nat. Plants">
        <title>Single-cell RNA sequencing provides a high-resolution roadmap for understanding the multicellular compartmentation of specialized metabolism.</title>
        <authorList>
            <person name="Sun S."/>
            <person name="Shen X."/>
            <person name="Li Y."/>
            <person name="Li Y."/>
            <person name="Wang S."/>
            <person name="Li R."/>
            <person name="Zhang H."/>
            <person name="Shen G."/>
            <person name="Guo B."/>
            <person name="Wei J."/>
            <person name="Xu J."/>
            <person name="St-Pierre B."/>
            <person name="Chen S."/>
            <person name="Sun C."/>
        </authorList>
    </citation>
    <scope>NUCLEOTIDE SEQUENCE [LARGE SCALE GENOMIC DNA]</scope>
</reference>
<keyword evidence="2" id="KW-1185">Reference proteome</keyword>
<evidence type="ECO:0000313" key="2">
    <source>
        <dbReference type="Proteomes" id="UP001060085"/>
    </source>
</evidence>